<reference evidence="6 7" key="1">
    <citation type="submission" date="2018-04" db="EMBL/GenBank/DDBJ databases">
        <title>Genome sequencing of Flavobacterium sp. HYN0048.</title>
        <authorList>
            <person name="Yi H."/>
            <person name="Baek C."/>
        </authorList>
    </citation>
    <scope>NUCLEOTIDE SEQUENCE [LARGE SCALE GENOMIC DNA]</scope>
    <source>
        <strain evidence="6 7">HYN0048</strain>
    </source>
</reference>
<gene>
    <name evidence="6" type="ORF">HYN48_02070</name>
</gene>
<evidence type="ECO:0000256" key="1">
    <source>
        <dbReference type="ARBA" id="ARBA00004442"/>
    </source>
</evidence>
<dbReference type="GO" id="GO:0009279">
    <property type="term" value="C:cell outer membrane"/>
    <property type="evidence" value="ECO:0007669"/>
    <property type="project" value="UniProtKB-SubCell"/>
</dbReference>
<dbReference type="OrthoDB" id="9768470at2"/>
<dbReference type="InterPro" id="IPR012910">
    <property type="entry name" value="Plug_dom"/>
</dbReference>
<sequence>MRISHLIITLFFCLTAFAQNKGTVSGTITDKDMNNETLPFASVTLKGTSIGSSTDMDGKYTLTAPEGSYTMLISFVGYESQEVAVTVKANENVVVDRALGSGSVKLEDVVVTQNINREKEAVLLLEQKNATVIKQSIGAQELSRKGVSDVEEGLTKITGITKVGSRGLFVRGLEDRYNNLLVNGLAVPSNNPFRKIIPLDLFPTDIVSAIDVYKTFNADIYGDFSGGTFNIGTSKGGKSVTKLSIGFGYTTDNNLSDFSIDADAATFKGYLGLTGKDRMMPGIFGSKPTNPTLSGEQSLAAFKTGFNVESKKSPLNNSIGILHGEKFTLKNDAKISYLLSLNFDNSYKVREGVDRTVTGGDNTDITYFNNFRKTSYQYDTNTSMLLGTNYKTDAWDLSLNLFYLRNTKNAIEDQLGVSEAKIENQNFLIRTNQLDQSDYFTGQFTGKYFLTKDKNQSLKGGVSFSKTSYQQPDRKFFGGSKEGDNILVSYGGNNFLRQYLDIDGTYYVSGMAEYALKFGSGEDKNQLFTFGYNGNASAAETSYRFVGTSAGPQIDVPLNTPDAQIETDLTAGTFNFREQSNGQYQTKLMDNTNAAYANIIYHFNEKWEINAGVRGEFASRETKYRENDSFDKPFKKEPFEKFYVLPSLNVKYGLSDRANLRFASGITYTKPVQIEALGITYINADGTSVSGNPFLVNSDNFNADLKYEFFPSNKEIIAIGVFGKKIKNAIERNFQANAGGYITTFFNTGDATLYGAELELLFDFGRFTESLSDLSLGFNTSLMQTEVDTNPFVINSNGDKIAARETHPQRELQGASKWLINSDLKYQFNLGKEWSNTISAVYSIFGKRIFSVGSIPFDHIYELPVSKLDVVWTSKLSEHLDFKFSADNILNPDVRFELGENNMTDFTEDSRVLQNYKRGVGFSLGFSYTF</sequence>
<dbReference type="InterPro" id="IPR036942">
    <property type="entry name" value="Beta-barrel_TonB_sf"/>
</dbReference>
<comment type="subcellular location">
    <subcellularLocation>
        <location evidence="1">Cell outer membrane</location>
    </subcellularLocation>
</comment>
<keyword evidence="7" id="KW-1185">Reference proteome</keyword>
<dbReference type="InterPro" id="IPR008969">
    <property type="entry name" value="CarboxyPept-like_regulatory"/>
</dbReference>
<dbReference type="PANTHER" id="PTHR40980">
    <property type="entry name" value="PLUG DOMAIN-CONTAINING PROTEIN"/>
    <property type="match status" value="1"/>
</dbReference>
<dbReference type="SUPFAM" id="SSF56935">
    <property type="entry name" value="Porins"/>
    <property type="match status" value="1"/>
</dbReference>
<dbReference type="Proteomes" id="UP000244193">
    <property type="component" value="Chromosome"/>
</dbReference>
<dbReference type="RefSeq" id="WP_108369554.1">
    <property type="nucleotide sequence ID" value="NZ_CP028811.1"/>
</dbReference>
<keyword evidence="4" id="KW-0732">Signal</keyword>
<keyword evidence="3" id="KW-0998">Cell outer membrane</keyword>
<evidence type="ECO:0000256" key="3">
    <source>
        <dbReference type="ARBA" id="ARBA00023237"/>
    </source>
</evidence>
<accession>A0A2S0RCI4</accession>
<dbReference type="KEGG" id="fmg:HYN48_02070"/>
<evidence type="ECO:0000259" key="5">
    <source>
        <dbReference type="Pfam" id="PF07715"/>
    </source>
</evidence>
<dbReference type="EMBL" id="CP028811">
    <property type="protein sequence ID" value="AWA28968.1"/>
    <property type="molecule type" value="Genomic_DNA"/>
</dbReference>
<evidence type="ECO:0000313" key="7">
    <source>
        <dbReference type="Proteomes" id="UP000244193"/>
    </source>
</evidence>
<dbReference type="PANTHER" id="PTHR40980:SF5">
    <property type="entry name" value="TONB-DEPENDENT RECEPTOR"/>
    <property type="match status" value="1"/>
</dbReference>
<dbReference type="Gene3D" id="2.170.130.10">
    <property type="entry name" value="TonB-dependent receptor, plug domain"/>
    <property type="match status" value="1"/>
</dbReference>
<dbReference type="InterPro" id="IPR037066">
    <property type="entry name" value="Plug_dom_sf"/>
</dbReference>
<dbReference type="Pfam" id="PF13715">
    <property type="entry name" value="CarbopepD_reg_2"/>
    <property type="match status" value="1"/>
</dbReference>
<dbReference type="Gene3D" id="2.60.40.1120">
    <property type="entry name" value="Carboxypeptidase-like, regulatory domain"/>
    <property type="match status" value="1"/>
</dbReference>
<dbReference type="Gene3D" id="2.40.170.20">
    <property type="entry name" value="TonB-dependent receptor, beta-barrel domain"/>
    <property type="match status" value="1"/>
</dbReference>
<name>A0A2S0RCI4_9FLAO</name>
<evidence type="ECO:0000256" key="4">
    <source>
        <dbReference type="SAM" id="SignalP"/>
    </source>
</evidence>
<feature type="signal peptide" evidence="4">
    <location>
        <begin position="1"/>
        <end position="18"/>
    </location>
</feature>
<dbReference type="SUPFAM" id="SSF49464">
    <property type="entry name" value="Carboxypeptidase regulatory domain-like"/>
    <property type="match status" value="1"/>
</dbReference>
<keyword evidence="6" id="KW-0675">Receptor</keyword>
<evidence type="ECO:0000256" key="2">
    <source>
        <dbReference type="ARBA" id="ARBA00023136"/>
    </source>
</evidence>
<dbReference type="AlphaFoldDB" id="A0A2S0RCI4"/>
<feature type="domain" description="TonB-dependent receptor plug" evidence="5">
    <location>
        <begin position="128"/>
        <end position="226"/>
    </location>
</feature>
<organism evidence="6 7">
    <name type="scientific">Flavobacterium magnum</name>
    <dbReference type="NCBI Taxonomy" id="2162713"/>
    <lineage>
        <taxon>Bacteria</taxon>
        <taxon>Pseudomonadati</taxon>
        <taxon>Bacteroidota</taxon>
        <taxon>Flavobacteriia</taxon>
        <taxon>Flavobacteriales</taxon>
        <taxon>Flavobacteriaceae</taxon>
        <taxon>Flavobacterium</taxon>
    </lineage>
</organism>
<evidence type="ECO:0000313" key="6">
    <source>
        <dbReference type="EMBL" id="AWA28968.1"/>
    </source>
</evidence>
<protein>
    <submittedName>
        <fullName evidence="6">TonB-dependent receptor</fullName>
    </submittedName>
</protein>
<proteinExistence type="predicted"/>
<feature type="chain" id="PRO_5015516023" evidence="4">
    <location>
        <begin position="19"/>
        <end position="930"/>
    </location>
</feature>
<dbReference type="Pfam" id="PF07715">
    <property type="entry name" value="Plug"/>
    <property type="match status" value="1"/>
</dbReference>
<keyword evidence="2" id="KW-0472">Membrane</keyword>